<evidence type="ECO:0000256" key="6">
    <source>
        <dbReference type="ARBA" id="ARBA00022500"/>
    </source>
</evidence>
<dbReference type="Gene3D" id="1.10.287.1700">
    <property type="match status" value="1"/>
</dbReference>
<keyword evidence="12" id="KW-0282">Flagellum</keyword>
<comment type="subcellular location">
    <subcellularLocation>
        <location evidence="1">Cell membrane</location>
        <topology evidence="1">Peripheral membrane protein</topology>
        <orientation evidence="1">Cytoplasmic side</orientation>
    </subcellularLocation>
</comment>
<dbReference type="EMBL" id="FUYC01000006">
    <property type="protein sequence ID" value="SKA83224.1"/>
    <property type="molecule type" value="Genomic_DNA"/>
</dbReference>
<keyword evidence="6" id="KW-0145">Chemotaxis</keyword>
<evidence type="ECO:0000256" key="1">
    <source>
        <dbReference type="ARBA" id="ARBA00004413"/>
    </source>
</evidence>
<sequence length="146" mass="17350">MAKPFHFPLQKVLDYREQLEDRARLALAKAHKAHEQQRGVVEDLKERLTRHQRRGAGQDADANDIWLWQQYKQALEQDLSSAQGRLSKLALNLQKCRREAVQASKDRKLLDKLKQQQAARHRDEEQRKEEKENDEMAALRFRHKDF</sequence>
<keyword evidence="5" id="KW-1003">Cell membrane</keyword>
<feature type="region of interest" description="Disordered" evidence="11">
    <location>
        <begin position="30"/>
        <end position="59"/>
    </location>
</feature>
<keyword evidence="9" id="KW-0472">Membrane</keyword>
<proteinExistence type="inferred from homology"/>
<accession>A0A1T4X0W9</accession>
<evidence type="ECO:0000256" key="8">
    <source>
        <dbReference type="ARBA" id="ARBA00022927"/>
    </source>
</evidence>
<organism evidence="12 13">
    <name type="scientific">Paucidesulfovibrio gracilis DSM 16080</name>
    <dbReference type="NCBI Taxonomy" id="1121449"/>
    <lineage>
        <taxon>Bacteria</taxon>
        <taxon>Pseudomonadati</taxon>
        <taxon>Thermodesulfobacteriota</taxon>
        <taxon>Desulfovibrionia</taxon>
        <taxon>Desulfovibrionales</taxon>
        <taxon>Desulfovibrionaceae</taxon>
        <taxon>Paucidesulfovibrio</taxon>
    </lineage>
</organism>
<evidence type="ECO:0000256" key="10">
    <source>
        <dbReference type="ARBA" id="ARBA00023225"/>
    </source>
</evidence>
<dbReference type="GO" id="GO:0015031">
    <property type="term" value="P:protein transport"/>
    <property type="evidence" value="ECO:0007669"/>
    <property type="project" value="UniProtKB-KW"/>
</dbReference>
<evidence type="ECO:0000256" key="9">
    <source>
        <dbReference type="ARBA" id="ARBA00023136"/>
    </source>
</evidence>
<protein>
    <recommendedName>
        <fullName evidence="3">Flagellar FliJ protein</fullName>
    </recommendedName>
</protein>
<reference evidence="12 13" key="1">
    <citation type="submission" date="2017-02" db="EMBL/GenBank/DDBJ databases">
        <authorList>
            <person name="Peterson S.W."/>
        </authorList>
    </citation>
    <scope>NUCLEOTIDE SEQUENCE [LARGE SCALE GENOMIC DNA]</scope>
    <source>
        <strain evidence="12 13">DSM 16080</strain>
    </source>
</reference>
<feature type="compositionally biased region" description="Basic and acidic residues" evidence="11">
    <location>
        <begin position="33"/>
        <end position="49"/>
    </location>
</feature>
<keyword evidence="13" id="KW-1185">Reference proteome</keyword>
<keyword evidence="8" id="KW-0653">Protein transport</keyword>
<name>A0A1T4X0W9_9BACT</name>
<feature type="compositionally biased region" description="Basic and acidic residues" evidence="11">
    <location>
        <begin position="103"/>
        <end position="131"/>
    </location>
</feature>
<dbReference type="Pfam" id="PF02050">
    <property type="entry name" value="FliJ"/>
    <property type="match status" value="1"/>
</dbReference>
<evidence type="ECO:0000313" key="13">
    <source>
        <dbReference type="Proteomes" id="UP000190027"/>
    </source>
</evidence>
<keyword evidence="4" id="KW-0813">Transport</keyword>
<feature type="region of interest" description="Disordered" evidence="11">
    <location>
        <begin position="103"/>
        <end position="146"/>
    </location>
</feature>
<dbReference type="GO" id="GO:0005886">
    <property type="term" value="C:plasma membrane"/>
    <property type="evidence" value="ECO:0007669"/>
    <property type="project" value="UniProtKB-SubCell"/>
</dbReference>
<dbReference type="InterPro" id="IPR053716">
    <property type="entry name" value="Flag_assembly_chemotaxis_eff"/>
</dbReference>
<keyword evidence="10" id="KW-1006">Bacterial flagellum protein export</keyword>
<dbReference type="RefSeq" id="WP_078717174.1">
    <property type="nucleotide sequence ID" value="NZ_FUYC01000006.1"/>
</dbReference>
<evidence type="ECO:0000256" key="11">
    <source>
        <dbReference type="SAM" id="MobiDB-lite"/>
    </source>
</evidence>
<comment type="similarity">
    <text evidence="2">Belongs to the FliJ family.</text>
</comment>
<dbReference type="AlphaFoldDB" id="A0A1T4X0W9"/>
<evidence type="ECO:0000256" key="7">
    <source>
        <dbReference type="ARBA" id="ARBA00022795"/>
    </source>
</evidence>
<dbReference type="GO" id="GO:0006935">
    <property type="term" value="P:chemotaxis"/>
    <property type="evidence" value="ECO:0007669"/>
    <property type="project" value="UniProtKB-KW"/>
</dbReference>
<dbReference type="NCBIfam" id="TIGR02473">
    <property type="entry name" value="flagell_FliJ"/>
    <property type="match status" value="1"/>
</dbReference>
<gene>
    <name evidence="12" type="ORF">SAMN02745704_01606</name>
</gene>
<evidence type="ECO:0000313" key="12">
    <source>
        <dbReference type="EMBL" id="SKA83224.1"/>
    </source>
</evidence>
<evidence type="ECO:0000256" key="2">
    <source>
        <dbReference type="ARBA" id="ARBA00010004"/>
    </source>
</evidence>
<dbReference type="InterPro" id="IPR012823">
    <property type="entry name" value="Flagell_FliJ"/>
</dbReference>
<dbReference type="OrthoDB" id="5471173at2"/>
<evidence type="ECO:0000256" key="3">
    <source>
        <dbReference type="ARBA" id="ARBA00020392"/>
    </source>
</evidence>
<dbReference type="GO" id="GO:0044781">
    <property type="term" value="P:bacterial-type flagellum organization"/>
    <property type="evidence" value="ECO:0007669"/>
    <property type="project" value="UniProtKB-KW"/>
</dbReference>
<dbReference type="GO" id="GO:0071973">
    <property type="term" value="P:bacterial-type flagellum-dependent cell motility"/>
    <property type="evidence" value="ECO:0007669"/>
    <property type="project" value="InterPro"/>
</dbReference>
<dbReference type="GO" id="GO:0009288">
    <property type="term" value="C:bacterial-type flagellum"/>
    <property type="evidence" value="ECO:0007669"/>
    <property type="project" value="InterPro"/>
</dbReference>
<evidence type="ECO:0000256" key="5">
    <source>
        <dbReference type="ARBA" id="ARBA00022475"/>
    </source>
</evidence>
<keyword evidence="7" id="KW-1005">Bacterial flagellum biogenesis</keyword>
<keyword evidence="12" id="KW-0969">Cilium</keyword>
<keyword evidence="12" id="KW-0966">Cell projection</keyword>
<evidence type="ECO:0000256" key="4">
    <source>
        <dbReference type="ARBA" id="ARBA00022448"/>
    </source>
</evidence>
<dbReference type="Proteomes" id="UP000190027">
    <property type="component" value="Unassembled WGS sequence"/>
</dbReference>
<dbReference type="STRING" id="1121449.SAMN02745704_01606"/>